<dbReference type="HOGENOM" id="CLU_2142588_0_0_10"/>
<feature type="coiled-coil region" evidence="1">
    <location>
        <begin position="32"/>
        <end position="64"/>
    </location>
</feature>
<comment type="caution">
    <text evidence="3">The sequence shown here is derived from an EMBL/GenBank/DDBJ whole genome shotgun (WGS) entry which is preliminary data.</text>
</comment>
<dbReference type="OrthoDB" id="1442782at2"/>
<protein>
    <submittedName>
        <fullName evidence="3">Uncharacterized protein</fullName>
    </submittedName>
</protein>
<keyword evidence="2" id="KW-0472">Membrane</keyword>
<gene>
    <name evidence="3" type="ORF">KAOT1_04007</name>
</gene>
<dbReference type="EMBL" id="ABIB01000004">
    <property type="protein sequence ID" value="EDP96544.1"/>
    <property type="molecule type" value="Genomic_DNA"/>
</dbReference>
<sequence>MKIRTFIISIVTIVTIVAVTIGLLHYFNLSGSEDHNQTIIELERENLRLEHENAELDSLILKRQRTNDSLQDQINENQQIIQNLHYEIKEKINAIDRMSNMELYLYFSNISTDQKNHRE</sequence>
<evidence type="ECO:0000256" key="2">
    <source>
        <dbReference type="SAM" id="Phobius"/>
    </source>
</evidence>
<dbReference type="STRING" id="391587.KAOT1_04007"/>
<dbReference type="Proteomes" id="UP000002945">
    <property type="component" value="Unassembled WGS sequence"/>
</dbReference>
<reference evidence="3 4" key="1">
    <citation type="journal article" date="2011" name="J. Bacteriol.">
        <title>Genome sequence of the algicidal bacterium Kordia algicida OT-1.</title>
        <authorList>
            <person name="Lee H.S."/>
            <person name="Kang S.G."/>
            <person name="Kwon K.K."/>
            <person name="Lee J.H."/>
            <person name="Kim S.J."/>
        </authorList>
    </citation>
    <scope>NUCLEOTIDE SEQUENCE [LARGE SCALE GENOMIC DNA]</scope>
    <source>
        <strain evidence="3 4">OT-1</strain>
    </source>
</reference>
<evidence type="ECO:0000313" key="4">
    <source>
        <dbReference type="Proteomes" id="UP000002945"/>
    </source>
</evidence>
<name>A9DWD5_9FLAO</name>
<keyword evidence="2" id="KW-1133">Transmembrane helix</keyword>
<organism evidence="3 4">
    <name type="scientific">Kordia algicida OT-1</name>
    <dbReference type="NCBI Taxonomy" id="391587"/>
    <lineage>
        <taxon>Bacteria</taxon>
        <taxon>Pseudomonadati</taxon>
        <taxon>Bacteroidota</taxon>
        <taxon>Flavobacteriia</taxon>
        <taxon>Flavobacteriales</taxon>
        <taxon>Flavobacteriaceae</taxon>
        <taxon>Kordia</taxon>
    </lineage>
</organism>
<keyword evidence="4" id="KW-1185">Reference proteome</keyword>
<proteinExistence type="predicted"/>
<keyword evidence="2" id="KW-0812">Transmembrane</keyword>
<feature type="transmembrane region" description="Helical" evidence="2">
    <location>
        <begin position="6"/>
        <end position="27"/>
    </location>
</feature>
<accession>A9DWD5</accession>
<keyword evidence="1" id="KW-0175">Coiled coil</keyword>
<dbReference type="RefSeq" id="WP_007093374.1">
    <property type="nucleotide sequence ID" value="NZ_CP142125.1"/>
</dbReference>
<evidence type="ECO:0000256" key="1">
    <source>
        <dbReference type="SAM" id="Coils"/>
    </source>
</evidence>
<evidence type="ECO:0000313" key="3">
    <source>
        <dbReference type="EMBL" id="EDP96544.1"/>
    </source>
</evidence>
<dbReference type="AlphaFoldDB" id="A9DWD5"/>